<protein>
    <submittedName>
        <fullName evidence="2">Uncharacterized protein</fullName>
    </submittedName>
</protein>
<dbReference type="Proteomes" id="UP001154282">
    <property type="component" value="Unassembled WGS sequence"/>
</dbReference>
<dbReference type="AlphaFoldDB" id="A0AAV0LQS6"/>
<feature type="region of interest" description="Disordered" evidence="1">
    <location>
        <begin position="29"/>
        <end position="48"/>
    </location>
</feature>
<organism evidence="2 3">
    <name type="scientific">Linum tenue</name>
    <dbReference type="NCBI Taxonomy" id="586396"/>
    <lineage>
        <taxon>Eukaryota</taxon>
        <taxon>Viridiplantae</taxon>
        <taxon>Streptophyta</taxon>
        <taxon>Embryophyta</taxon>
        <taxon>Tracheophyta</taxon>
        <taxon>Spermatophyta</taxon>
        <taxon>Magnoliopsida</taxon>
        <taxon>eudicotyledons</taxon>
        <taxon>Gunneridae</taxon>
        <taxon>Pentapetalae</taxon>
        <taxon>rosids</taxon>
        <taxon>fabids</taxon>
        <taxon>Malpighiales</taxon>
        <taxon>Linaceae</taxon>
        <taxon>Linum</taxon>
    </lineage>
</organism>
<sequence>CAHSAACSGIDNQNSQLVRQVAAVYRPAEKENQVQQDRKHHKSIKGGRSCVSSSMLSAVSTVICIHSGS</sequence>
<comment type="caution">
    <text evidence="2">The sequence shown here is derived from an EMBL/GenBank/DDBJ whole genome shotgun (WGS) entry which is preliminary data.</text>
</comment>
<proteinExistence type="predicted"/>
<gene>
    <name evidence="2" type="ORF">LITE_LOCUS25083</name>
</gene>
<evidence type="ECO:0000313" key="2">
    <source>
        <dbReference type="EMBL" id="CAI0436413.1"/>
    </source>
</evidence>
<keyword evidence="3" id="KW-1185">Reference proteome</keyword>
<evidence type="ECO:0000256" key="1">
    <source>
        <dbReference type="SAM" id="MobiDB-lite"/>
    </source>
</evidence>
<evidence type="ECO:0000313" key="3">
    <source>
        <dbReference type="Proteomes" id="UP001154282"/>
    </source>
</evidence>
<dbReference type="EMBL" id="CAMGYJ010000006">
    <property type="protein sequence ID" value="CAI0436413.1"/>
    <property type="molecule type" value="Genomic_DNA"/>
</dbReference>
<reference evidence="2" key="1">
    <citation type="submission" date="2022-08" db="EMBL/GenBank/DDBJ databases">
        <authorList>
            <person name="Gutierrez-Valencia J."/>
        </authorList>
    </citation>
    <scope>NUCLEOTIDE SEQUENCE</scope>
</reference>
<accession>A0AAV0LQS6</accession>
<name>A0AAV0LQS6_9ROSI</name>
<feature type="non-terminal residue" evidence="2">
    <location>
        <position position="1"/>
    </location>
</feature>